<keyword evidence="4" id="KW-0274">FAD</keyword>
<dbReference type="PANTHER" id="PTHR43292:SF4">
    <property type="entry name" value="ACYL-COA DEHYDROGENASE FADE34"/>
    <property type="match status" value="1"/>
</dbReference>
<dbReference type="PANTHER" id="PTHR43292">
    <property type="entry name" value="ACYL-COA DEHYDROGENASE"/>
    <property type="match status" value="1"/>
</dbReference>
<evidence type="ECO:0000313" key="9">
    <source>
        <dbReference type="Proteomes" id="UP000580861"/>
    </source>
</evidence>
<dbReference type="Pfam" id="PF00441">
    <property type="entry name" value="Acyl-CoA_dh_1"/>
    <property type="match status" value="1"/>
</dbReference>
<feature type="domain" description="Acyl-CoA oxidase/dehydrogenase middle" evidence="6">
    <location>
        <begin position="119"/>
        <end position="212"/>
    </location>
</feature>
<dbReference type="GO" id="GO:0005886">
    <property type="term" value="C:plasma membrane"/>
    <property type="evidence" value="ECO:0007669"/>
    <property type="project" value="TreeGrafter"/>
</dbReference>
<feature type="domain" description="Acyl-CoA dehydrogenase/oxidase N-terminal" evidence="7">
    <location>
        <begin position="14"/>
        <end position="112"/>
    </location>
</feature>
<feature type="domain" description="Acyl-CoA dehydrogenase/oxidase C-terminal" evidence="5">
    <location>
        <begin position="265"/>
        <end position="351"/>
    </location>
</feature>
<organism evidence="8 9">
    <name type="scientific">Amycolatopsis umgeniensis</name>
    <dbReference type="NCBI Taxonomy" id="336628"/>
    <lineage>
        <taxon>Bacteria</taxon>
        <taxon>Bacillati</taxon>
        <taxon>Actinomycetota</taxon>
        <taxon>Actinomycetes</taxon>
        <taxon>Pseudonocardiales</taxon>
        <taxon>Pseudonocardiaceae</taxon>
        <taxon>Amycolatopsis</taxon>
    </lineage>
</organism>
<keyword evidence="2 4" id="KW-0285">Flavoprotein</keyword>
<gene>
    <name evidence="8" type="ORF">HDA45_007571</name>
</gene>
<keyword evidence="3 4" id="KW-0560">Oxidoreductase</keyword>
<protein>
    <submittedName>
        <fullName evidence="8">Alkylation response protein AidB-like acyl-CoA dehydrogenase</fullName>
    </submittedName>
</protein>
<evidence type="ECO:0000256" key="3">
    <source>
        <dbReference type="ARBA" id="ARBA00023002"/>
    </source>
</evidence>
<dbReference type="InterPro" id="IPR009075">
    <property type="entry name" value="AcylCo_DH/oxidase_C"/>
</dbReference>
<evidence type="ECO:0000256" key="2">
    <source>
        <dbReference type="ARBA" id="ARBA00022630"/>
    </source>
</evidence>
<evidence type="ECO:0000259" key="7">
    <source>
        <dbReference type="Pfam" id="PF02771"/>
    </source>
</evidence>
<comment type="similarity">
    <text evidence="4">Belongs to the acyl-CoA dehydrogenase family.</text>
</comment>
<dbReference type="Gene3D" id="1.20.140.10">
    <property type="entry name" value="Butyryl-CoA Dehydrogenase, subunit A, domain 3"/>
    <property type="match status" value="1"/>
</dbReference>
<dbReference type="InterPro" id="IPR009100">
    <property type="entry name" value="AcylCoA_DH/oxidase_NM_dom_sf"/>
</dbReference>
<evidence type="ECO:0000256" key="1">
    <source>
        <dbReference type="ARBA" id="ARBA00001974"/>
    </source>
</evidence>
<accession>A0A841BG46</accession>
<evidence type="ECO:0000313" key="8">
    <source>
        <dbReference type="EMBL" id="MBB5857484.1"/>
    </source>
</evidence>
<sequence length="359" mass="38519">MKPTTFNDELDEFFADPMVGALIATLRDDPAADPRPLYRRLGRAGLLAPSWPSRYGGRESGQVAACRLLEAIGMAGCPDTLYVTTMQVVGTVLVEHADEALKDRLLPELAAGNRFASVLFSEFDAGSDLVGMAVEGVAEPGGGWRVSGRKTWSVHTPFADDALCAFRVATGNEHVYDGFALGLLPLDAEGVRINALPTLGAEAFHEVELTDVLIPPENLVGEPGAAWPIISGSISSERTGFDYLSRAYRWLTLADESGLDARETAPLWDRYHAARFHAYEVAERTDVFGREDADAALVKLVCSELAQRCAYLVADRLQSPRDALDVSIREAPGLTMSAGASEVLIDLVATALPATALDG</sequence>
<dbReference type="InterPro" id="IPR046373">
    <property type="entry name" value="Acyl-CoA_Oxase/DH_mid-dom_sf"/>
</dbReference>
<dbReference type="InterPro" id="IPR006091">
    <property type="entry name" value="Acyl-CoA_Oxase/DH_mid-dom"/>
</dbReference>
<dbReference type="InterPro" id="IPR037069">
    <property type="entry name" value="AcylCoA_DH/ox_N_sf"/>
</dbReference>
<dbReference type="GO" id="GO:0016627">
    <property type="term" value="F:oxidoreductase activity, acting on the CH-CH group of donors"/>
    <property type="evidence" value="ECO:0007669"/>
    <property type="project" value="InterPro"/>
</dbReference>
<name>A0A841BG46_9PSEU</name>
<keyword evidence="9" id="KW-1185">Reference proteome</keyword>
<dbReference type="Pfam" id="PF02771">
    <property type="entry name" value="Acyl-CoA_dh_N"/>
    <property type="match status" value="1"/>
</dbReference>
<dbReference type="Gene3D" id="2.40.110.10">
    <property type="entry name" value="Butyryl-CoA Dehydrogenase, subunit A, domain 2"/>
    <property type="match status" value="1"/>
</dbReference>
<dbReference type="AlphaFoldDB" id="A0A841BG46"/>
<dbReference type="GO" id="GO:0050660">
    <property type="term" value="F:flavin adenine dinucleotide binding"/>
    <property type="evidence" value="ECO:0007669"/>
    <property type="project" value="InterPro"/>
</dbReference>
<dbReference type="InterPro" id="IPR052161">
    <property type="entry name" value="Mycobact_Acyl-CoA_DH"/>
</dbReference>
<dbReference type="Gene3D" id="1.10.540.10">
    <property type="entry name" value="Acyl-CoA dehydrogenase/oxidase, N-terminal domain"/>
    <property type="match status" value="1"/>
</dbReference>
<evidence type="ECO:0000256" key="4">
    <source>
        <dbReference type="RuleBase" id="RU362125"/>
    </source>
</evidence>
<evidence type="ECO:0000259" key="5">
    <source>
        <dbReference type="Pfam" id="PF00441"/>
    </source>
</evidence>
<dbReference type="Pfam" id="PF02770">
    <property type="entry name" value="Acyl-CoA_dh_M"/>
    <property type="match status" value="1"/>
</dbReference>
<dbReference type="SUPFAM" id="SSF56645">
    <property type="entry name" value="Acyl-CoA dehydrogenase NM domain-like"/>
    <property type="match status" value="1"/>
</dbReference>
<dbReference type="RefSeq" id="WP_184903643.1">
    <property type="nucleotide sequence ID" value="NZ_JACHMX010000001.1"/>
</dbReference>
<proteinExistence type="inferred from homology"/>
<comment type="cofactor">
    <cofactor evidence="1 4">
        <name>FAD</name>
        <dbReference type="ChEBI" id="CHEBI:57692"/>
    </cofactor>
</comment>
<dbReference type="EMBL" id="JACHMX010000001">
    <property type="protein sequence ID" value="MBB5857484.1"/>
    <property type="molecule type" value="Genomic_DNA"/>
</dbReference>
<comment type="caution">
    <text evidence="8">The sequence shown here is derived from an EMBL/GenBank/DDBJ whole genome shotgun (WGS) entry which is preliminary data.</text>
</comment>
<evidence type="ECO:0000259" key="6">
    <source>
        <dbReference type="Pfam" id="PF02770"/>
    </source>
</evidence>
<dbReference type="InterPro" id="IPR013786">
    <property type="entry name" value="AcylCoA_DH/ox_N"/>
</dbReference>
<dbReference type="Proteomes" id="UP000580861">
    <property type="component" value="Unassembled WGS sequence"/>
</dbReference>
<reference evidence="8 9" key="1">
    <citation type="submission" date="2020-08" db="EMBL/GenBank/DDBJ databases">
        <title>Sequencing the genomes of 1000 actinobacteria strains.</title>
        <authorList>
            <person name="Klenk H.-P."/>
        </authorList>
    </citation>
    <scope>NUCLEOTIDE SEQUENCE [LARGE SCALE GENOMIC DNA]</scope>
    <source>
        <strain evidence="8 9">DSM 45272</strain>
    </source>
</reference>